<evidence type="ECO:0000313" key="4">
    <source>
        <dbReference type="Proteomes" id="UP000054725"/>
    </source>
</evidence>
<accession>A0A0W0X1U3</accession>
<keyword evidence="1" id="KW-0732">Signal</keyword>
<dbReference type="InterPro" id="IPR025419">
    <property type="entry name" value="DUF4142"/>
</dbReference>
<feature type="chain" id="PRO_5006916044" description="DUF4142 domain-containing protein" evidence="1">
    <location>
        <begin position="19"/>
        <end position="188"/>
    </location>
</feature>
<evidence type="ECO:0000313" key="3">
    <source>
        <dbReference type="EMBL" id="KTD38560.1"/>
    </source>
</evidence>
<protein>
    <recommendedName>
        <fullName evidence="2">DUF4142 domain-containing protein</fullName>
    </recommendedName>
</protein>
<dbReference type="InterPro" id="IPR012347">
    <property type="entry name" value="Ferritin-like"/>
</dbReference>
<organism evidence="3 4">
    <name type="scientific">Legionella nautarum</name>
    <dbReference type="NCBI Taxonomy" id="45070"/>
    <lineage>
        <taxon>Bacteria</taxon>
        <taxon>Pseudomonadati</taxon>
        <taxon>Pseudomonadota</taxon>
        <taxon>Gammaproteobacteria</taxon>
        <taxon>Legionellales</taxon>
        <taxon>Legionellaceae</taxon>
        <taxon>Legionella</taxon>
    </lineage>
</organism>
<evidence type="ECO:0000259" key="2">
    <source>
        <dbReference type="Pfam" id="PF13628"/>
    </source>
</evidence>
<dbReference type="PANTHER" id="PTHR38593">
    <property type="entry name" value="BLR2558 PROTEIN"/>
    <property type="match status" value="1"/>
</dbReference>
<dbReference type="OrthoDB" id="5998717at2"/>
<dbReference type="STRING" id="45070.Lnau_0548"/>
<dbReference type="RefSeq" id="WP_058503626.1">
    <property type="nucleotide sequence ID" value="NZ_CAAAIF010000005.1"/>
</dbReference>
<dbReference type="EMBL" id="LNYO01000007">
    <property type="protein sequence ID" value="KTD38560.1"/>
    <property type="molecule type" value="Genomic_DNA"/>
</dbReference>
<gene>
    <name evidence="3" type="ORF">Lnau_0548</name>
</gene>
<keyword evidence="4" id="KW-1185">Reference proteome</keyword>
<name>A0A0W0X1U3_9GAMM</name>
<dbReference type="PANTHER" id="PTHR38593:SF1">
    <property type="entry name" value="BLR2558 PROTEIN"/>
    <property type="match status" value="1"/>
</dbReference>
<proteinExistence type="predicted"/>
<dbReference type="AlphaFoldDB" id="A0A0W0X1U3"/>
<dbReference type="Proteomes" id="UP000054725">
    <property type="component" value="Unassembled WGS sequence"/>
</dbReference>
<evidence type="ECO:0000256" key="1">
    <source>
        <dbReference type="SAM" id="SignalP"/>
    </source>
</evidence>
<sequence length="188" mass="20290">MKLKLVMSLLLGTVIALPACTPLSNTTAVPVTPLTAAQADTDAKILGAVATLDQNEIAMATVAQSKATNMAVRKYADWLYKQHSQNLLEIQSLSQRMGVMPKNGPVALKLQHHGKRVLAALKHANGMKFDKMYISAMVKGHAEAIVLLNGLIKVASSPALVKELEMTRSHVMAHLQRAQAIQKEMGFA</sequence>
<reference evidence="3 4" key="1">
    <citation type="submission" date="2015-11" db="EMBL/GenBank/DDBJ databases">
        <title>Genomic analysis of 38 Legionella species identifies large and diverse effector repertoires.</title>
        <authorList>
            <person name="Burstein D."/>
            <person name="Amaro F."/>
            <person name="Zusman T."/>
            <person name="Lifshitz Z."/>
            <person name="Cohen O."/>
            <person name="Gilbert J.A."/>
            <person name="Pupko T."/>
            <person name="Shuman H.A."/>
            <person name="Segal G."/>
        </authorList>
    </citation>
    <scope>NUCLEOTIDE SEQUENCE [LARGE SCALE GENOMIC DNA]</scope>
    <source>
        <strain evidence="3 4">ATCC 49506</strain>
    </source>
</reference>
<dbReference type="PATRIC" id="fig|45070.6.peg.578"/>
<dbReference type="Pfam" id="PF13628">
    <property type="entry name" value="DUF4142"/>
    <property type="match status" value="1"/>
</dbReference>
<feature type="domain" description="DUF4142" evidence="2">
    <location>
        <begin position="41"/>
        <end position="181"/>
    </location>
</feature>
<comment type="caution">
    <text evidence="3">The sequence shown here is derived from an EMBL/GenBank/DDBJ whole genome shotgun (WGS) entry which is preliminary data.</text>
</comment>
<dbReference type="Gene3D" id="1.20.1260.10">
    <property type="match status" value="1"/>
</dbReference>
<feature type="signal peptide" evidence="1">
    <location>
        <begin position="1"/>
        <end position="18"/>
    </location>
</feature>